<dbReference type="Pfam" id="PF16225">
    <property type="entry name" value="DUF4884"/>
    <property type="match status" value="1"/>
</dbReference>
<evidence type="ECO:0008006" key="3">
    <source>
        <dbReference type="Google" id="ProtNLM"/>
    </source>
</evidence>
<proteinExistence type="predicted"/>
<evidence type="ECO:0000313" key="1">
    <source>
        <dbReference type="EMBL" id="TRA96830.1"/>
    </source>
</evidence>
<reference evidence="1 2" key="1">
    <citation type="journal article" date="2019" name="Appl. Microbiol. Biotechnol.">
        <title>Differential efficiency of wild type rhizogenic strains for rol gene transformation of plants.</title>
        <authorList>
            <person name="Desmet S."/>
            <person name="De Keyser E."/>
            <person name="Van Vaerenbergh J."/>
            <person name="Baeyen S."/>
            <person name="Van Huylenbroeck J."/>
            <person name="Geelen D."/>
            <person name="Dhooghe E."/>
        </authorList>
    </citation>
    <scope>NUCLEOTIDE SEQUENCE [LARGE SCALE GENOMIC DNA]</scope>
    <source>
        <strain evidence="1 2">GBBC3283</strain>
    </source>
</reference>
<evidence type="ECO:0000313" key="2">
    <source>
        <dbReference type="Proteomes" id="UP000319481"/>
    </source>
</evidence>
<protein>
    <recommendedName>
        <fullName evidence="3">Transmembrane protein</fullName>
    </recommendedName>
</protein>
<dbReference type="Proteomes" id="UP000319481">
    <property type="component" value="Unassembled WGS sequence"/>
</dbReference>
<organism evidence="1 2">
    <name type="scientific">Agrobacterium salinitolerans</name>
    <dbReference type="NCBI Taxonomy" id="1183413"/>
    <lineage>
        <taxon>Bacteria</taxon>
        <taxon>Pseudomonadati</taxon>
        <taxon>Pseudomonadota</taxon>
        <taxon>Alphaproteobacteria</taxon>
        <taxon>Hyphomicrobiales</taxon>
        <taxon>Rhizobiaceae</taxon>
        <taxon>Rhizobium/Agrobacterium group</taxon>
        <taxon>Agrobacterium</taxon>
    </lineage>
</organism>
<gene>
    <name evidence="1" type="ORF">EXN23_00915</name>
</gene>
<dbReference type="EMBL" id="SGNZ01000001">
    <property type="protein sequence ID" value="TRA96830.1"/>
    <property type="molecule type" value="Genomic_DNA"/>
</dbReference>
<comment type="caution">
    <text evidence="1">The sequence shown here is derived from an EMBL/GenBank/DDBJ whole genome shotgun (WGS) entry which is preliminary data.</text>
</comment>
<name>A0ABY3BVK2_9HYPH</name>
<keyword evidence="2" id="KW-1185">Reference proteome</keyword>
<accession>A0ABY3BVK2</accession>
<dbReference type="InterPro" id="IPR032618">
    <property type="entry name" value="DUF4884"/>
</dbReference>
<sequence>MIQLIAFIILVGIALTLTFPVWSQANLDIDASDLLNLETPAQGEFRTPQGRKVEYLFTDPAGCKVYRFWDGGVDAAYYSSCEQR</sequence>
<dbReference type="RefSeq" id="WP_142911534.1">
    <property type="nucleotide sequence ID" value="NZ_JAPZLP010000001.1"/>
</dbReference>